<dbReference type="Pfam" id="PF13476">
    <property type="entry name" value="AAA_23"/>
    <property type="match status" value="1"/>
</dbReference>
<dbReference type="PANTHER" id="PTHR32114">
    <property type="entry name" value="ABC TRANSPORTER ABCH.3"/>
    <property type="match status" value="1"/>
</dbReference>
<evidence type="ECO:0000313" key="2">
    <source>
        <dbReference type="EMBL" id="VIO69543.1"/>
    </source>
</evidence>
<dbReference type="AlphaFoldDB" id="A0A508T3T7"/>
<dbReference type="OrthoDB" id="5137066at2"/>
<evidence type="ECO:0000313" key="3">
    <source>
        <dbReference type="Proteomes" id="UP000328092"/>
    </source>
</evidence>
<accession>A0A508T3T7</accession>
<dbReference type="SUPFAM" id="SSF52540">
    <property type="entry name" value="P-loop containing nucleoside triphosphate hydrolases"/>
    <property type="match status" value="1"/>
</dbReference>
<dbReference type="GO" id="GO:0006302">
    <property type="term" value="P:double-strand break repair"/>
    <property type="evidence" value="ECO:0007669"/>
    <property type="project" value="InterPro"/>
</dbReference>
<evidence type="ECO:0000259" key="1">
    <source>
        <dbReference type="Pfam" id="PF13476"/>
    </source>
</evidence>
<proteinExistence type="predicted"/>
<sequence length="823" mass="88558">MSGWYLQKISIEGFRGINNEGAPLVLKLKPDCVNSISAPNGVGKTSIFDAVVYAITGRVPKLDDLPAAEKGPSYYLNRFHAGGVGTITLTLAPAGGGAEVDVTVRRNGAGGRTVTASPGADGNAILADLNREFVLLDGKTFQDFIDLAPQKRGRSFAGLLGLKRYSSLRQGLASLTNTKAFNNHFGVAAKEARQSSAVVSVQRARSNIREAFTALVGDEYDPAEAEATMLAKAHSALSGIELLKPLCEGKTFEEIDPSSCVDAAKAAEGGEARAELAKILREEARWSEAVKAAPSEADAKRLVELAEARDTALKLTQGDLFRQLYGVSEAILADDDWADKCVCPTCDRSDAVSVLDHVRHKIAAFEAVETASADLAREWTEKGWNQLDELERLGHQADEQAQLADAKDVGLKGALDGGRARAVTEWLKTLTDRAVAQVKQLTDSKVALEKGLPEKLTAVVEKAEAARRLQSNLSDLRAALGEQATVAAELARIARVKSFLDTASSCFARAESAASARRLAAIEPITRDIFAAIMYTDVVPALRKRAGSEDLSISLAQFWTLPDISAQAVLSESYRNAFAISVYLAAASLYGGGARFLILDDVTSSFDSGHQFHLMNVIKGQFARPGVPDGPQVILLSHDKVLEKLFNTNANEGGWWHQCIQGTARTSVLPQSGAIHKIRDATHAFLDTGNTDDAAPRIRQYLEFKLEEVISRVGIPVPIGIAFNDDRHMAKNLIDAIKAAVDLHDAAGRLVLEPAQLAGLGTAVATIVSNYLSHWSTGQTHAFTAPSLKGVMQAIENFALCFQFQHPAGSNQYRYYRSLSQKI</sequence>
<protein>
    <submittedName>
        <fullName evidence="2">DNA replication and repair protein RecF</fullName>
    </submittedName>
</protein>
<dbReference type="PANTHER" id="PTHR32114:SF2">
    <property type="entry name" value="ABC TRANSPORTER ABCH.3"/>
    <property type="match status" value="1"/>
</dbReference>
<gene>
    <name evidence="2" type="primary">recF_2</name>
    <name evidence="2" type="ORF">CI1B_27490</name>
</gene>
<reference evidence="2" key="1">
    <citation type="submission" date="2019-02" db="EMBL/GenBank/DDBJ databases">
        <authorList>
            <person name="Pothier F.J."/>
        </authorList>
    </citation>
    <scope>NUCLEOTIDE SEQUENCE</scope>
    <source>
        <strain evidence="2">CI-1B</strain>
    </source>
</reference>
<dbReference type="Gene3D" id="3.40.50.300">
    <property type="entry name" value="P-loop containing nucleotide triphosphate hydrolases"/>
    <property type="match status" value="2"/>
</dbReference>
<dbReference type="RefSeq" id="WP_139859657.1">
    <property type="nucleotide sequence ID" value="NZ_CAADFC020000009.1"/>
</dbReference>
<dbReference type="InterPro" id="IPR027417">
    <property type="entry name" value="P-loop_NTPase"/>
</dbReference>
<name>A0A508T3T7_9BRAD</name>
<dbReference type="Proteomes" id="UP000328092">
    <property type="component" value="Unassembled WGS sequence"/>
</dbReference>
<keyword evidence="3" id="KW-1185">Reference proteome</keyword>
<organism evidence="2 3">
    <name type="scientific">Bradyrhizobium ivorense</name>
    <dbReference type="NCBI Taxonomy" id="2511166"/>
    <lineage>
        <taxon>Bacteria</taxon>
        <taxon>Pseudomonadati</taxon>
        <taxon>Pseudomonadota</taxon>
        <taxon>Alphaproteobacteria</taxon>
        <taxon>Hyphomicrobiales</taxon>
        <taxon>Nitrobacteraceae</taxon>
        <taxon>Bradyrhizobium</taxon>
    </lineage>
</organism>
<dbReference type="GO" id="GO:0016887">
    <property type="term" value="F:ATP hydrolysis activity"/>
    <property type="evidence" value="ECO:0007669"/>
    <property type="project" value="InterPro"/>
</dbReference>
<feature type="domain" description="Rad50/SbcC-type AAA" evidence="1">
    <location>
        <begin position="8"/>
        <end position="67"/>
    </location>
</feature>
<comment type="caution">
    <text evidence="2">The sequence shown here is derived from an EMBL/GenBank/DDBJ whole genome shotgun (WGS) entry which is preliminary data.</text>
</comment>
<dbReference type="InterPro" id="IPR038729">
    <property type="entry name" value="Rad50/SbcC_AAA"/>
</dbReference>
<dbReference type="EMBL" id="CAADFC020000009">
    <property type="protein sequence ID" value="VIO69543.1"/>
    <property type="molecule type" value="Genomic_DNA"/>
</dbReference>